<dbReference type="EMBL" id="QJKJ01015992">
    <property type="protein sequence ID" value="RDX61672.1"/>
    <property type="molecule type" value="Genomic_DNA"/>
</dbReference>
<keyword evidence="2" id="KW-1185">Reference proteome</keyword>
<evidence type="ECO:0000313" key="1">
    <source>
        <dbReference type="EMBL" id="RDX61672.1"/>
    </source>
</evidence>
<comment type="caution">
    <text evidence="1">The sequence shown here is derived from an EMBL/GenBank/DDBJ whole genome shotgun (WGS) entry which is preliminary data.</text>
</comment>
<feature type="non-terminal residue" evidence="1">
    <location>
        <position position="1"/>
    </location>
</feature>
<dbReference type="PANTHER" id="PTHR33067:SF31">
    <property type="entry name" value="RNA-DIRECTED DNA POLYMERASE"/>
    <property type="match status" value="1"/>
</dbReference>
<dbReference type="Proteomes" id="UP000257109">
    <property type="component" value="Unassembled WGS sequence"/>
</dbReference>
<dbReference type="AlphaFoldDB" id="A0A371E6L7"/>
<organism evidence="1 2">
    <name type="scientific">Mucuna pruriens</name>
    <name type="common">Velvet bean</name>
    <name type="synonym">Dolichos pruriens</name>
    <dbReference type="NCBI Taxonomy" id="157652"/>
    <lineage>
        <taxon>Eukaryota</taxon>
        <taxon>Viridiplantae</taxon>
        <taxon>Streptophyta</taxon>
        <taxon>Embryophyta</taxon>
        <taxon>Tracheophyta</taxon>
        <taxon>Spermatophyta</taxon>
        <taxon>Magnoliopsida</taxon>
        <taxon>eudicotyledons</taxon>
        <taxon>Gunneridae</taxon>
        <taxon>Pentapetalae</taxon>
        <taxon>rosids</taxon>
        <taxon>fabids</taxon>
        <taxon>Fabales</taxon>
        <taxon>Fabaceae</taxon>
        <taxon>Papilionoideae</taxon>
        <taxon>50 kb inversion clade</taxon>
        <taxon>NPAAA clade</taxon>
        <taxon>indigoferoid/millettioid clade</taxon>
        <taxon>Phaseoleae</taxon>
        <taxon>Mucuna</taxon>
    </lineage>
</organism>
<evidence type="ECO:0000313" key="2">
    <source>
        <dbReference type="Proteomes" id="UP000257109"/>
    </source>
</evidence>
<reference evidence="1" key="1">
    <citation type="submission" date="2018-05" db="EMBL/GenBank/DDBJ databases">
        <title>Draft genome of Mucuna pruriens seed.</title>
        <authorList>
            <person name="Nnadi N.E."/>
            <person name="Vos R."/>
            <person name="Hasami M.H."/>
            <person name="Devisetty U.K."/>
            <person name="Aguiy J.C."/>
        </authorList>
    </citation>
    <scope>NUCLEOTIDE SEQUENCE [LARGE SCALE GENOMIC DNA]</scope>
    <source>
        <strain evidence="1">JCA_2017</strain>
    </source>
</reference>
<sequence length="280" mass="32666">MSFHNQTIIRRKWDKIYGDEIWYLVREDFASTLIPKVESLSDFKDFKPIRLYNIIYKLIRCDLLNNISVSLQITFLLGRSTFDNTIILQEIVYRMQKFKRKKGNLETPLGFWVSFCHSEIDYALSKIGNFNIHHPLIEANNFKLKPTFISMVQNLDQFKGLPTKEPLARLKKFLHFVNTIKINNPTNISQLLVDRTITHPLGIVEDILVKVKEFIFLTDLVILDMEGDDKSGSWLPNLKSSKGLDSLIQNIEAFIYLIHLVYCILGQISRLPYPPWSSKE</sequence>
<dbReference type="PANTHER" id="PTHR33067">
    <property type="entry name" value="RNA-DIRECTED DNA POLYMERASE-RELATED"/>
    <property type="match status" value="1"/>
</dbReference>
<gene>
    <name evidence="1" type="ORF">CR513_60079</name>
</gene>
<accession>A0A371E6L7</accession>
<proteinExistence type="predicted"/>
<protein>
    <submittedName>
        <fullName evidence="1">Uncharacterized protein</fullName>
    </submittedName>
</protein>
<name>A0A371E6L7_MUCPR</name>